<keyword evidence="3" id="KW-1185">Reference proteome</keyword>
<dbReference type="Proteomes" id="UP001595616">
    <property type="component" value="Unassembled WGS sequence"/>
</dbReference>
<dbReference type="Gene3D" id="2.40.160.50">
    <property type="entry name" value="membrane protein fhac: a member of the omp85/tpsb transporter family"/>
    <property type="match status" value="1"/>
</dbReference>
<accession>A0ABV7YQB3</accession>
<keyword evidence="1" id="KW-0732">Signal</keyword>
<comment type="caution">
    <text evidence="2">The sequence shown here is derived from an EMBL/GenBank/DDBJ whole genome shotgun (WGS) entry which is preliminary data.</text>
</comment>
<evidence type="ECO:0000313" key="3">
    <source>
        <dbReference type="Proteomes" id="UP001595616"/>
    </source>
</evidence>
<evidence type="ECO:0000256" key="1">
    <source>
        <dbReference type="SAM" id="SignalP"/>
    </source>
</evidence>
<reference evidence="3" key="1">
    <citation type="journal article" date="2019" name="Int. J. Syst. Evol. Microbiol.">
        <title>The Global Catalogue of Microorganisms (GCM) 10K type strain sequencing project: providing services to taxonomists for standard genome sequencing and annotation.</title>
        <authorList>
            <consortium name="The Broad Institute Genomics Platform"/>
            <consortium name="The Broad Institute Genome Sequencing Center for Infectious Disease"/>
            <person name="Wu L."/>
            <person name="Ma J."/>
        </authorList>
    </citation>
    <scope>NUCLEOTIDE SEQUENCE [LARGE SCALE GENOMIC DNA]</scope>
    <source>
        <strain evidence="3">CECT 7956</strain>
    </source>
</reference>
<feature type="signal peptide" evidence="1">
    <location>
        <begin position="1"/>
        <end position="21"/>
    </location>
</feature>
<name>A0ABV7YQB3_9BACT</name>
<evidence type="ECO:0000313" key="2">
    <source>
        <dbReference type="EMBL" id="MFC3809195.1"/>
    </source>
</evidence>
<proteinExistence type="predicted"/>
<sequence>MKVSLFIVFFLLVFVVQYANAQTSDTTQVPLIDAFDVIGKVLKRKHEDTLIEIKEKRVFISAIPGFGYSQLKGLALVLESNISFKTNKNANMSVIDFVPEFTFRKYIIPRLTASIWFKDNKFNLKTDWRAYKYVLNDYGVGGSTSINKVNQYQCNYFKVHQVLSRTIKPDLLLGLGYYFDYHGNFKLLNEYQELNSNKQEFTKPMVSSGILVNLLFDNRRNENFPVMGETFFNINFIQNLKLLNSTSNYKTLTTDIRKYYSFSPIKSNVLALRSFNWLNFDGKAPLFDMAASQLDYTGSSSRPLIEGRYRGQNMLYFESEYRFRLTKNELFGAAIFTNLSSFSEPTSLAFKKIIYGAGGSFRIKVNKKSNVYFVASYGIGTDKAKGIFFSLGDIF</sequence>
<dbReference type="RefSeq" id="WP_379833925.1">
    <property type="nucleotide sequence ID" value="NZ_JBHRYQ010000001.1"/>
</dbReference>
<organism evidence="2 3">
    <name type="scientific">Lacihabitans lacunae</name>
    <dbReference type="NCBI Taxonomy" id="1028214"/>
    <lineage>
        <taxon>Bacteria</taxon>
        <taxon>Pseudomonadati</taxon>
        <taxon>Bacteroidota</taxon>
        <taxon>Cytophagia</taxon>
        <taxon>Cytophagales</taxon>
        <taxon>Leadbetterellaceae</taxon>
        <taxon>Lacihabitans</taxon>
    </lineage>
</organism>
<feature type="chain" id="PRO_5045101837" description="Bacterial surface antigen (D15) domain-containing protein" evidence="1">
    <location>
        <begin position="22"/>
        <end position="395"/>
    </location>
</feature>
<gene>
    <name evidence="2" type="ORF">ACFOOI_00895</name>
</gene>
<protein>
    <recommendedName>
        <fullName evidence="4">Bacterial surface antigen (D15) domain-containing protein</fullName>
    </recommendedName>
</protein>
<dbReference type="EMBL" id="JBHRYQ010000001">
    <property type="protein sequence ID" value="MFC3809195.1"/>
    <property type="molecule type" value="Genomic_DNA"/>
</dbReference>
<evidence type="ECO:0008006" key="4">
    <source>
        <dbReference type="Google" id="ProtNLM"/>
    </source>
</evidence>